<name>A0A445FES6_GLYSO</name>
<dbReference type="SMART" id="SM00614">
    <property type="entry name" value="ZnF_BED"/>
    <property type="match status" value="1"/>
</dbReference>
<dbReference type="PANTHER" id="PTHR34396">
    <property type="entry name" value="OS03G0264950 PROTEIN-RELATED"/>
    <property type="match status" value="1"/>
</dbReference>
<dbReference type="InterPro" id="IPR003656">
    <property type="entry name" value="Znf_BED"/>
</dbReference>
<sequence>MDDHDDLLASEMAEHSTPSPTASNIANDLQPCTQRCRKNRSRVWDHFTPDPELEYKRATCNHCQSSIKCDNGTSSLLAHSKRCYDRGWNSTYLMLEATLKHQEAFLELEF</sequence>
<keyword evidence="2 4" id="KW-0863">Zinc-finger</keyword>
<feature type="region of interest" description="Disordered" evidence="5">
    <location>
        <begin position="1"/>
        <end position="27"/>
    </location>
</feature>
<dbReference type="InterPro" id="IPR053031">
    <property type="entry name" value="Cuticle_assoc_protein"/>
</dbReference>
<accession>A0A445FES6</accession>
<keyword evidence="1" id="KW-0479">Metal-binding</keyword>
<evidence type="ECO:0000313" key="8">
    <source>
        <dbReference type="Proteomes" id="UP000289340"/>
    </source>
</evidence>
<evidence type="ECO:0000259" key="6">
    <source>
        <dbReference type="PROSITE" id="PS50808"/>
    </source>
</evidence>
<comment type="caution">
    <text evidence="7">The sequence shown here is derived from an EMBL/GenBank/DDBJ whole genome shotgun (WGS) entry which is preliminary data.</text>
</comment>
<evidence type="ECO:0000313" key="7">
    <source>
        <dbReference type="EMBL" id="RZB47362.1"/>
    </source>
</evidence>
<dbReference type="GO" id="GO:0005634">
    <property type="term" value="C:nucleus"/>
    <property type="evidence" value="ECO:0007669"/>
    <property type="project" value="TreeGrafter"/>
</dbReference>
<protein>
    <recommendedName>
        <fullName evidence="6">BED-type domain-containing protein</fullName>
    </recommendedName>
</protein>
<dbReference type="EMBL" id="QZWG01000019">
    <property type="protein sequence ID" value="RZB47362.1"/>
    <property type="molecule type" value="Genomic_DNA"/>
</dbReference>
<feature type="domain" description="BED-type" evidence="6">
    <location>
        <begin position="38"/>
        <end position="91"/>
    </location>
</feature>
<dbReference type="InterPro" id="IPR036236">
    <property type="entry name" value="Znf_C2H2_sf"/>
</dbReference>
<gene>
    <name evidence="7" type="ORF">D0Y65_051126</name>
</gene>
<reference evidence="7 8" key="1">
    <citation type="submission" date="2018-09" db="EMBL/GenBank/DDBJ databases">
        <title>A high-quality reference genome of wild soybean provides a powerful tool to mine soybean genomes.</title>
        <authorList>
            <person name="Xie M."/>
            <person name="Chung C.Y.L."/>
            <person name="Li M.-W."/>
            <person name="Wong F.-L."/>
            <person name="Chan T.-F."/>
            <person name="Lam H.-M."/>
        </authorList>
    </citation>
    <scope>NUCLEOTIDE SEQUENCE [LARGE SCALE GENOMIC DNA]</scope>
    <source>
        <strain evidence="8">cv. W05</strain>
        <tissue evidence="7">Hypocotyl of etiolated seedlings</tissue>
    </source>
</reference>
<dbReference type="Proteomes" id="UP000289340">
    <property type="component" value="Chromosome 19"/>
</dbReference>
<evidence type="ECO:0000256" key="2">
    <source>
        <dbReference type="ARBA" id="ARBA00022771"/>
    </source>
</evidence>
<feature type="compositionally biased region" description="Polar residues" evidence="5">
    <location>
        <begin position="16"/>
        <end position="27"/>
    </location>
</feature>
<dbReference type="GO" id="GO:0008270">
    <property type="term" value="F:zinc ion binding"/>
    <property type="evidence" value="ECO:0007669"/>
    <property type="project" value="UniProtKB-KW"/>
</dbReference>
<dbReference type="PANTHER" id="PTHR34396:SF27">
    <property type="entry name" value="OS08G0208700 PROTEIN"/>
    <property type="match status" value="1"/>
</dbReference>
<dbReference type="PROSITE" id="PS50808">
    <property type="entry name" value="ZF_BED"/>
    <property type="match status" value="1"/>
</dbReference>
<dbReference type="GO" id="GO:0006357">
    <property type="term" value="P:regulation of transcription by RNA polymerase II"/>
    <property type="evidence" value="ECO:0007669"/>
    <property type="project" value="TreeGrafter"/>
</dbReference>
<evidence type="ECO:0000256" key="5">
    <source>
        <dbReference type="SAM" id="MobiDB-lite"/>
    </source>
</evidence>
<proteinExistence type="predicted"/>
<evidence type="ECO:0000256" key="1">
    <source>
        <dbReference type="ARBA" id="ARBA00022723"/>
    </source>
</evidence>
<dbReference type="Pfam" id="PF02892">
    <property type="entry name" value="zf-BED"/>
    <property type="match status" value="1"/>
</dbReference>
<keyword evidence="3" id="KW-0862">Zinc</keyword>
<keyword evidence="8" id="KW-1185">Reference proteome</keyword>
<dbReference type="SUPFAM" id="SSF57667">
    <property type="entry name" value="beta-beta-alpha zinc fingers"/>
    <property type="match status" value="1"/>
</dbReference>
<dbReference type="GO" id="GO:1990837">
    <property type="term" value="F:sequence-specific double-stranded DNA binding"/>
    <property type="evidence" value="ECO:0007669"/>
    <property type="project" value="TreeGrafter"/>
</dbReference>
<evidence type="ECO:0000256" key="3">
    <source>
        <dbReference type="ARBA" id="ARBA00022833"/>
    </source>
</evidence>
<organism evidence="7 8">
    <name type="scientific">Glycine soja</name>
    <name type="common">Wild soybean</name>
    <dbReference type="NCBI Taxonomy" id="3848"/>
    <lineage>
        <taxon>Eukaryota</taxon>
        <taxon>Viridiplantae</taxon>
        <taxon>Streptophyta</taxon>
        <taxon>Embryophyta</taxon>
        <taxon>Tracheophyta</taxon>
        <taxon>Spermatophyta</taxon>
        <taxon>Magnoliopsida</taxon>
        <taxon>eudicotyledons</taxon>
        <taxon>Gunneridae</taxon>
        <taxon>Pentapetalae</taxon>
        <taxon>rosids</taxon>
        <taxon>fabids</taxon>
        <taxon>Fabales</taxon>
        <taxon>Fabaceae</taxon>
        <taxon>Papilionoideae</taxon>
        <taxon>50 kb inversion clade</taxon>
        <taxon>NPAAA clade</taxon>
        <taxon>indigoferoid/millettioid clade</taxon>
        <taxon>Phaseoleae</taxon>
        <taxon>Glycine</taxon>
        <taxon>Glycine subgen. Soja</taxon>
    </lineage>
</organism>
<evidence type="ECO:0000256" key="4">
    <source>
        <dbReference type="PROSITE-ProRule" id="PRU00027"/>
    </source>
</evidence>
<dbReference type="AlphaFoldDB" id="A0A445FES6"/>